<keyword evidence="7" id="KW-0511">Multifunctional enzyme</keyword>
<comment type="pathway">
    <text evidence="2">Antibiotic biosynthesis.</text>
</comment>
<dbReference type="SMART" id="SM00827">
    <property type="entry name" value="PKS_AT"/>
    <property type="match status" value="1"/>
</dbReference>
<dbReference type="InterPro" id="IPR050091">
    <property type="entry name" value="PKS_NRPS_Biosynth_Enz"/>
</dbReference>
<name>A0A7W7GY02_9ACTN</name>
<dbReference type="SMART" id="SM00824">
    <property type="entry name" value="PKS_TE"/>
    <property type="match status" value="1"/>
</dbReference>
<dbReference type="InterPro" id="IPR020806">
    <property type="entry name" value="PKS_PP-bd"/>
</dbReference>
<evidence type="ECO:0000256" key="6">
    <source>
        <dbReference type="ARBA" id="ARBA00023194"/>
    </source>
</evidence>
<evidence type="ECO:0000256" key="8">
    <source>
        <dbReference type="ARBA" id="ARBA00023315"/>
    </source>
</evidence>
<dbReference type="GO" id="GO:0033068">
    <property type="term" value="P:macrolide biosynthetic process"/>
    <property type="evidence" value="ECO:0007669"/>
    <property type="project" value="UniProtKB-ARBA"/>
</dbReference>
<dbReference type="CDD" id="cd00833">
    <property type="entry name" value="PKS"/>
    <property type="match status" value="1"/>
</dbReference>
<dbReference type="Proteomes" id="UP000546162">
    <property type="component" value="Unassembled WGS sequence"/>
</dbReference>
<evidence type="ECO:0000256" key="10">
    <source>
        <dbReference type="SAM" id="MobiDB-lite"/>
    </source>
</evidence>
<dbReference type="Pfam" id="PF22953">
    <property type="entry name" value="SpnB_Rossmann"/>
    <property type="match status" value="1"/>
</dbReference>
<dbReference type="EMBL" id="JACHNB010000001">
    <property type="protein sequence ID" value="MBB4740378.1"/>
    <property type="molecule type" value="Genomic_DNA"/>
</dbReference>
<dbReference type="Gene3D" id="3.40.50.1820">
    <property type="entry name" value="alpha/beta hydrolase"/>
    <property type="match status" value="1"/>
</dbReference>
<organism evidence="14 15">
    <name type="scientific">Actinoplanes octamycinicus</name>
    <dbReference type="NCBI Taxonomy" id="135948"/>
    <lineage>
        <taxon>Bacteria</taxon>
        <taxon>Bacillati</taxon>
        <taxon>Actinomycetota</taxon>
        <taxon>Actinomycetes</taxon>
        <taxon>Micromonosporales</taxon>
        <taxon>Micromonosporaceae</taxon>
        <taxon>Actinoplanes</taxon>
    </lineage>
</organism>
<feature type="domain" description="Ketosynthase family 3 (KS3)" evidence="12">
    <location>
        <begin position="33"/>
        <end position="454"/>
    </location>
</feature>
<protein>
    <submittedName>
        <fullName evidence="14">Acyl transferase domain-containing protein/thioesterase domain-containing protein/acyl carrier protein</fullName>
    </submittedName>
</protein>
<dbReference type="InterPro" id="IPR018201">
    <property type="entry name" value="Ketoacyl_synth_AS"/>
</dbReference>
<dbReference type="SUPFAM" id="SSF51735">
    <property type="entry name" value="NAD(P)-binding Rossmann-fold domains"/>
    <property type="match status" value="2"/>
</dbReference>
<dbReference type="InterPro" id="IPR016035">
    <property type="entry name" value="Acyl_Trfase/lysoPLipase"/>
</dbReference>
<dbReference type="Pfam" id="PF00109">
    <property type="entry name" value="ketoacyl-synt"/>
    <property type="match status" value="1"/>
</dbReference>
<feature type="region of interest" description="Disordered" evidence="10">
    <location>
        <begin position="1956"/>
        <end position="1979"/>
    </location>
</feature>
<dbReference type="InterPro" id="IPR036736">
    <property type="entry name" value="ACP-like_sf"/>
</dbReference>
<dbReference type="SUPFAM" id="SSF55048">
    <property type="entry name" value="Probable ACP-binding domain of malonyl-CoA ACP transacylase"/>
    <property type="match status" value="1"/>
</dbReference>
<dbReference type="FunFam" id="3.40.366.10:FF:000002">
    <property type="entry name" value="Probable polyketide synthase 2"/>
    <property type="match status" value="1"/>
</dbReference>
<dbReference type="InterPro" id="IPR001031">
    <property type="entry name" value="Thioesterase"/>
</dbReference>
<dbReference type="CDD" id="cd08956">
    <property type="entry name" value="KR_3_FAS_SDR_x"/>
    <property type="match status" value="1"/>
</dbReference>
<feature type="region of interest" description="Disordered" evidence="10">
    <location>
        <begin position="66"/>
        <end position="92"/>
    </location>
</feature>
<dbReference type="Pfam" id="PF00550">
    <property type="entry name" value="PP-binding"/>
    <property type="match status" value="1"/>
</dbReference>
<gene>
    <name evidence="14" type="ORF">BJY16_003837</name>
</gene>
<dbReference type="Pfam" id="PF08659">
    <property type="entry name" value="KR"/>
    <property type="match status" value="1"/>
</dbReference>
<dbReference type="GO" id="GO:0031177">
    <property type="term" value="F:phosphopantetheine binding"/>
    <property type="evidence" value="ECO:0007669"/>
    <property type="project" value="InterPro"/>
</dbReference>
<evidence type="ECO:0000259" key="11">
    <source>
        <dbReference type="PROSITE" id="PS50075"/>
    </source>
</evidence>
<dbReference type="SMART" id="SM00823">
    <property type="entry name" value="PKS_PP"/>
    <property type="match status" value="1"/>
</dbReference>
<dbReference type="InterPro" id="IPR042104">
    <property type="entry name" value="PKS_dehydratase_sf"/>
</dbReference>
<dbReference type="InterPro" id="IPR016036">
    <property type="entry name" value="Malonyl_transacylase_ACP-bd"/>
</dbReference>
<dbReference type="PROSITE" id="PS52004">
    <property type="entry name" value="KS3_2"/>
    <property type="match status" value="1"/>
</dbReference>
<dbReference type="InterPro" id="IPR016039">
    <property type="entry name" value="Thiolase-like"/>
</dbReference>
<keyword evidence="8" id="KW-0012">Acyltransferase</keyword>
<dbReference type="Gene3D" id="1.10.1200.10">
    <property type="entry name" value="ACP-like"/>
    <property type="match status" value="1"/>
</dbReference>
<dbReference type="Gene3D" id="3.10.129.110">
    <property type="entry name" value="Polyketide synthase dehydratase"/>
    <property type="match status" value="1"/>
</dbReference>
<keyword evidence="15" id="KW-1185">Reference proteome</keyword>
<dbReference type="GO" id="GO:0004315">
    <property type="term" value="F:3-oxoacyl-[acyl-carrier-protein] synthase activity"/>
    <property type="evidence" value="ECO:0007669"/>
    <property type="project" value="InterPro"/>
</dbReference>
<dbReference type="InterPro" id="IPR029058">
    <property type="entry name" value="AB_hydrolase_fold"/>
</dbReference>
<dbReference type="InterPro" id="IPR036291">
    <property type="entry name" value="NAD(P)-bd_dom_sf"/>
</dbReference>
<feature type="compositionally biased region" description="Gly residues" evidence="10">
    <location>
        <begin position="1960"/>
        <end position="1970"/>
    </location>
</feature>
<dbReference type="Pfam" id="PF02801">
    <property type="entry name" value="Ketoacyl-synt_C"/>
    <property type="match status" value="1"/>
</dbReference>
<dbReference type="PANTHER" id="PTHR43775">
    <property type="entry name" value="FATTY ACID SYNTHASE"/>
    <property type="match status" value="1"/>
</dbReference>
<keyword evidence="4" id="KW-0597">Phosphoprotein</keyword>
<dbReference type="InterPro" id="IPR014030">
    <property type="entry name" value="Ketoacyl_synth_N"/>
</dbReference>
<dbReference type="PROSITE" id="PS52019">
    <property type="entry name" value="PKS_MFAS_DH"/>
    <property type="match status" value="1"/>
</dbReference>
<dbReference type="InterPro" id="IPR055123">
    <property type="entry name" value="SpnB-like_Rossmann"/>
</dbReference>
<dbReference type="PANTHER" id="PTHR43775:SF51">
    <property type="entry name" value="INACTIVE PHENOLPHTHIOCEROL SYNTHESIS POLYKETIDE SYNTHASE TYPE I PKS1-RELATED"/>
    <property type="match status" value="1"/>
</dbReference>
<accession>A0A7W7GY02</accession>
<dbReference type="InterPro" id="IPR049552">
    <property type="entry name" value="PKS_DH_N"/>
</dbReference>
<evidence type="ECO:0000256" key="3">
    <source>
        <dbReference type="ARBA" id="ARBA00022450"/>
    </source>
</evidence>
<evidence type="ECO:0000256" key="4">
    <source>
        <dbReference type="ARBA" id="ARBA00022553"/>
    </source>
</evidence>
<dbReference type="Pfam" id="PF08990">
    <property type="entry name" value="Docking"/>
    <property type="match status" value="1"/>
</dbReference>
<dbReference type="SMART" id="SM00822">
    <property type="entry name" value="PKS_KR"/>
    <property type="match status" value="1"/>
</dbReference>
<dbReference type="PROSITE" id="PS00012">
    <property type="entry name" value="PHOSPHOPANTETHEINE"/>
    <property type="match status" value="1"/>
</dbReference>
<dbReference type="GO" id="GO:0006633">
    <property type="term" value="P:fatty acid biosynthetic process"/>
    <property type="evidence" value="ECO:0007669"/>
    <property type="project" value="InterPro"/>
</dbReference>
<dbReference type="SMART" id="SM00826">
    <property type="entry name" value="PKS_DH"/>
    <property type="match status" value="1"/>
</dbReference>
<dbReference type="Gene3D" id="3.40.366.10">
    <property type="entry name" value="Malonyl-Coenzyme A Acyl Carrier Protein, domain 2"/>
    <property type="match status" value="1"/>
</dbReference>
<dbReference type="InterPro" id="IPR049900">
    <property type="entry name" value="PKS_mFAS_DH"/>
</dbReference>
<dbReference type="Gene3D" id="3.30.70.3290">
    <property type="match status" value="1"/>
</dbReference>
<keyword evidence="6" id="KW-0045">Antibiotic biosynthesis</keyword>
<reference evidence="14 15" key="1">
    <citation type="submission" date="2020-08" db="EMBL/GenBank/DDBJ databases">
        <title>Sequencing the genomes of 1000 actinobacteria strains.</title>
        <authorList>
            <person name="Klenk H.-P."/>
        </authorList>
    </citation>
    <scope>NUCLEOTIDE SEQUENCE [LARGE SCALE GENOMIC DNA]</scope>
    <source>
        <strain evidence="14 15">DSM 45809</strain>
    </source>
</reference>
<evidence type="ECO:0000256" key="7">
    <source>
        <dbReference type="ARBA" id="ARBA00023268"/>
    </source>
</evidence>
<dbReference type="RefSeq" id="WP_185040895.1">
    <property type="nucleotide sequence ID" value="NZ_JACHNB010000001.1"/>
</dbReference>
<dbReference type="Pfam" id="PF21089">
    <property type="entry name" value="PKS_DH_N"/>
    <property type="match status" value="1"/>
</dbReference>
<evidence type="ECO:0000313" key="14">
    <source>
        <dbReference type="EMBL" id="MBB4740378.1"/>
    </source>
</evidence>
<evidence type="ECO:0000256" key="1">
    <source>
        <dbReference type="ARBA" id="ARBA00001957"/>
    </source>
</evidence>
<feature type="active site" description="Proton donor; for dehydratase activity" evidence="9">
    <location>
        <position position="1128"/>
    </location>
</feature>
<dbReference type="SMART" id="SM01294">
    <property type="entry name" value="PKS_PP_betabranch"/>
    <property type="match status" value="1"/>
</dbReference>
<dbReference type="SUPFAM" id="SSF53474">
    <property type="entry name" value="alpha/beta-Hydrolases"/>
    <property type="match status" value="1"/>
</dbReference>
<dbReference type="PROSITE" id="PS00606">
    <property type="entry name" value="KS3_1"/>
    <property type="match status" value="1"/>
</dbReference>
<dbReference type="InterPro" id="IPR006162">
    <property type="entry name" value="Ppantetheine_attach_site"/>
</dbReference>
<evidence type="ECO:0000259" key="13">
    <source>
        <dbReference type="PROSITE" id="PS52019"/>
    </source>
</evidence>
<dbReference type="InterPro" id="IPR032821">
    <property type="entry name" value="PKS_assoc"/>
</dbReference>
<dbReference type="SUPFAM" id="SSF52151">
    <property type="entry name" value="FabD/lysophospholipase-like"/>
    <property type="match status" value="1"/>
</dbReference>
<evidence type="ECO:0000256" key="5">
    <source>
        <dbReference type="ARBA" id="ARBA00022679"/>
    </source>
</evidence>
<keyword evidence="5 14" id="KW-0808">Transferase</keyword>
<feature type="domain" description="Carrier" evidence="11">
    <location>
        <begin position="1686"/>
        <end position="1764"/>
    </location>
</feature>
<dbReference type="GO" id="GO:0004312">
    <property type="term" value="F:fatty acid synthase activity"/>
    <property type="evidence" value="ECO:0007669"/>
    <property type="project" value="TreeGrafter"/>
</dbReference>
<dbReference type="Pfam" id="PF16197">
    <property type="entry name" value="KAsynt_C_assoc"/>
    <property type="match status" value="1"/>
</dbReference>
<proteinExistence type="predicted"/>
<dbReference type="Pfam" id="PF14765">
    <property type="entry name" value="PS-DH"/>
    <property type="match status" value="1"/>
</dbReference>
<dbReference type="Pfam" id="PF00975">
    <property type="entry name" value="Thioesterase"/>
    <property type="match status" value="1"/>
</dbReference>
<feature type="region of interest" description="C-terminal hotdog fold" evidence="9">
    <location>
        <begin position="1067"/>
        <end position="1211"/>
    </location>
</feature>
<keyword evidence="3" id="KW-0596">Phosphopantetheine</keyword>
<sequence length="2065" mass="215236">MSNEDKLRHFLKQLTSDLHQTREQLRKTEADAHEPIAVIGMSCRYPGDVDSPEALWEMVRDGRDGVSQVPGDRGWDLPEPEDGSPPGGSGGFLRGAGDFDSAFFGISPWEALAMEPQQRLFLESAWEAIEHAGLDPARLRGSSTGVFAGLMNNTDYLAQGPQLPEGIGGFLSTGTSGSVASGRIAYTFGLVGPALTVDTACSSSLVTLHLAVQSLRRGECNLALAGGVTVMCAPGTFIEVSKQQGLAADGRCKAFSDDADGAGFAEGAGMLMLERLSDAVRNGRRILAVVRGSAVNQDGASNGLTSPHGPSQQRVIRDALVDAQLTAKQIDAVEAHGTGTPLGDPIEAQSLIATYGRTRDSRSPLWLGSFKSNVGHTQAAAGVGGVIKMVMAMRAGVLPPTLHVAVPSTKVDWEGSGVALLTETRPWPETGEPRRAAVSSFGVSGTNAHVLLEQAPEPVPAPRKPGTPEPALPGGPLPWMLSARTAKALRAQAERLHGFLTAQPEFDPAAVAATLLTRRATFEHRAAITGGDRESLLAGLAGLAAGADADNLVQHEATTEVKTAFVFPGQGSQWAGMAAELLDTSPVFAQSVAECDAALREFLDWSVEDALRGVPGAPTVEQVDALQPMLFATMVSLAELWRSCGIRPSAVVGHSQGEVAAAYVAGILSLRDAARIVALRSKALLALIGTGAMASVLAPAPSVRERIAAWDGRLSVAVVNGPGACVVAGETEAMDEFIAALEGDEVRVRRIPGALGAGHSASVEVLRDQLLADLAPVRPGPAEIPLYSTVTGELLDTPMDADYWYRNMRQTVEFEQAVRALLADGHNLFLEMSAHPVLTVPVQGILDDAGSAAGVQGTLRRDQGGPLRFVAALAEAHARGADPDWTAALDLTGAGWADLPTYAFQRSRYWLEPAVVTGDVTSAGLVPAGHALLAAAVEPAHSGGLILTGRLSLQTHPWLADHAALDTVLLPGTAFVELALHAGAIAGHPRLVELTFETPMVLPAEGGLAVQVAVGEPDDTGHRPIEIYARPDDQDVSQPWTRHAGGTLATGSAPAAADLSAWPPPAAAPVDVNGVYDRFHAAGIGYGPAFQGLRRVWRRGEEIFAEVELPAGQRDDVDGFGLHPALLDAAMHAVAAGADTGDGADGTGGGLWLPFSWREVNRYATGATTLRVRFAPAGPEAMSLVVADDTGAPVLSAEGLVVRQISADRLSAAGGRHRQSLFQLDWPRQPLPAAPATAGHAVLGEGLGAIGTGYPDLRSLVAALYTGTQPPAVVFTALGSAATDASQEPSVERTHTAAQEALALVQAWLGERRLADTRLVVVTRGAVSTGPDDAVTDLAYAPVWGLLRSVQSESLDRFVLVDLDGSPASLAALPAAVATGEPELALRDGVPHAPRLARASVPVGAPAGLDPDGTVLITGGAGTLGALVARRLVTGHGVRHLLLTSRRGPAAEGAEALRAELTELGATVTVVACDAADRSALAAVLADIPAEHPLTAVVHSAGVLDDGVVEGLTPARLDRVLRPKVDAALNLDELTRDRDLAAFVLFSSAAGVLGNLGQSNYAAANSFLDAFAQYRRDRGRPAVSLAWGLWLDSLGAIGSMAGAAAGARTAAHIPGLTAEEGLDLFDAALRGDRAVLLPMRLDLGGLSADGATPHKLRDLMPKPRRGPAQAEQQSMAERLAALPVAERTTMLVEHVRVQAASVLGYPDTETIGSGTRFLQMGFDSLTALELRNRLSKATGVRLPATVAFENPTPQALGAYLATAMAVAPSAPEPAETGAEPLLDEDGGQTLGRMLGEAGRTGRVPEFLHLLTAVAGFRPTFSGPADAGGALDVVRLAKGDAGPGLVCIPSVLPMSGAHEYARFATALRDRRDVAVLPAPGFGRGELLPADLEALAAAQAESLLAYADGRPFVLVAHSSGGLLAHHLTSRLAERGIRPAALVLIDVYPLGDEAFSGVRGRIEGPGQGSGTDDGTGTVLGPPDDNRLTAMAGYFRLFREWAPEPIETPVLLVRASEPLPSWRDKQDWRSTWAQPHSELDAPGDHFTMMETHAGETARLIHDWVGGLAR</sequence>
<dbReference type="FunFam" id="3.40.47.10:FF:000019">
    <property type="entry name" value="Polyketide synthase type I"/>
    <property type="match status" value="1"/>
</dbReference>
<dbReference type="InterPro" id="IPR020802">
    <property type="entry name" value="TesA-like"/>
</dbReference>
<dbReference type="InterPro" id="IPR020807">
    <property type="entry name" value="PKS_DH"/>
</dbReference>
<dbReference type="InterPro" id="IPR049551">
    <property type="entry name" value="PKS_DH_C"/>
</dbReference>
<evidence type="ECO:0000259" key="12">
    <source>
        <dbReference type="PROSITE" id="PS52004"/>
    </source>
</evidence>
<evidence type="ECO:0000256" key="9">
    <source>
        <dbReference type="PROSITE-ProRule" id="PRU01363"/>
    </source>
</evidence>
<feature type="active site" description="Proton acceptor; for dehydratase activity" evidence="9">
    <location>
        <position position="962"/>
    </location>
</feature>
<comment type="caution">
    <text evidence="14">The sequence shown here is derived from an EMBL/GenBank/DDBJ whole genome shotgun (WGS) entry which is preliminary data.</text>
</comment>
<feature type="region of interest" description="N-terminal hotdog fold" evidence="9">
    <location>
        <begin position="930"/>
        <end position="1055"/>
    </location>
</feature>
<evidence type="ECO:0000256" key="2">
    <source>
        <dbReference type="ARBA" id="ARBA00004792"/>
    </source>
</evidence>
<dbReference type="InterPro" id="IPR020841">
    <property type="entry name" value="PKS_Beta-ketoAc_synthase_dom"/>
</dbReference>
<dbReference type="InterPro" id="IPR057326">
    <property type="entry name" value="KR_dom"/>
</dbReference>
<evidence type="ECO:0000313" key="15">
    <source>
        <dbReference type="Proteomes" id="UP000546162"/>
    </source>
</evidence>
<dbReference type="FunFam" id="1.10.1200.10:FF:000007">
    <property type="entry name" value="Probable polyketide synthase pks17"/>
    <property type="match status" value="1"/>
</dbReference>
<feature type="domain" description="PKS/mFAS DH" evidence="13">
    <location>
        <begin position="930"/>
        <end position="1211"/>
    </location>
</feature>
<dbReference type="Gene3D" id="3.40.47.10">
    <property type="match status" value="1"/>
</dbReference>
<dbReference type="InterPro" id="IPR014031">
    <property type="entry name" value="Ketoacyl_synth_C"/>
</dbReference>
<dbReference type="SUPFAM" id="SSF53901">
    <property type="entry name" value="Thiolase-like"/>
    <property type="match status" value="1"/>
</dbReference>
<comment type="cofactor">
    <cofactor evidence="1">
        <name>pantetheine 4'-phosphate</name>
        <dbReference type="ChEBI" id="CHEBI:47942"/>
    </cofactor>
</comment>
<dbReference type="InterPro" id="IPR013968">
    <property type="entry name" value="PKS_KR"/>
</dbReference>
<dbReference type="InterPro" id="IPR015083">
    <property type="entry name" value="NorB/c/GfsB-D-like_docking"/>
</dbReference>
<dbReference type="Gene3D" id="3.40.50.720">
    <property type="entry name" value="NAD(P)-binding Rossmann-like Domain"/>
    <property type="match status" value="1"/>
</dbReference>
<dbReference type="PROSITE" id="PS50075">
    <property type="entry name" value="CARRIER"/>
    <property type="match status" value="1"/>
</dbReference>
<dbReference type="SMART" id="SM00825">
    <property type="entry name" value="PKS_KS"/>
    <property type="match status" value="1"/>
</dbReference>
<dbReference type="InterPro" id="IPR014043">
    <property type="entry name" value="Acyl_transferase_dom"/>
</dbReference>
<dbReference type="InterPro" id="IPR001227">
    <property type="entry name" value="Ac_transferase_dom_sf"/>
</dbReference>
<dbReference type="InterPro" id="IPR009081">
    <property type="entry name" value="PP-bd_ACP"/>
</dbReference>
<dbReference type="Pfam" id="PF00698">
    <property type="entry name" value="Acyl_transf_1"/>
    <property type="match status" value="1"/>
</dbReference>